<dbReference type="GO" id="GO:0006457">
    <property type="term" value="P:protein folding"/>
    <property type="evidence" value="ECO:0007669"/>
    <property type="project" value="InterPro"/>
</dbReference>
<keyword evidence="4 5" id="KW-0862">Zinc</keyword>
<dbReference type="SMART" id="SM00271">
    <property type="entry name" value="DnaJ"/>
    <property type="match status" value="1"/>
</dbReference>
<dbReference type="Proteomes" id="UP000247409">
    <property type="component" value="Unassembled WGS sequence"/>
</dbReference>
<gene>
    <name evidence="10" type="ORF">BWQ96_04255</name>
</gene>
<evidence type="ECO:0000313" key="11">
    <source>
        <dbReference type="Proteomes" id="UP000247409"/>
    </source>
</evidence>
<dbReference type="Gene3D" id="2.10.230.10">
    <property type="entry name" value="Heat shock protein DnaJ, cysteine-rich domain"/>
    <property type="match status" value="1"/>
</dbReference>
<dbReference type="SUPFAM" id="SSF57938">
    <property type="entry name" value="DnaJ/Hsp40 cysteine-rich domain"/>
    <property type="match status" value="1"/>
</dbReference>
<dbReference type="PROSITE" id="PS51188">
    <property type="entry name" value="ZF_CR"/>
    <property type="match status" value="1"/>
</dbReference>
<evidence type="ECO:0000256" key="5">
    <source>
        <dbReference type="PROSITE-ProRule" id="PRU00546"/>
    </source>
</evidence>
<feature type="transmembrane region" description="Helical" evidence="7">
    <location>
        <begin position="27"/>
        <end position="45"/>
    </location>
</feature>
<evidence type="ECO:0000256" key="4">
    <source>
        <dbReference type="ARBA" id="ARBA00022833"/>
    </source>
</evidence>
<keyword evidence="7" id="KW-1133">Transmembrane helix</keyword>
<dbReference type="AlphaFoldDB" id="A0A2V3IV82"/>
<dbReference type="GO" id="GO:0030544">
    <property type="term" value="F:Hsp70 protein binding"/>
    <property type="evidence" value="ECO:0007669"/>
    <property type="project" value="InterPro"/>
</dbReference>
<keyword evidence="1 5" id="KW-0479">Metal-binding</keyword>
<evidence type="ECO:0000313" key="10">
    <source>
        <dbReference type="EMBL" id="PXF45999.1"/>
    </source>
</evidence>
<dbReference type="InterPro" id="IPR036869">
    <property type="entry name" value="J_dom_sf"/>
</dbReference>
<feature type="region of interest" description="Disordered" evidence="6">
    <location>
        <begin position="385"/>
        <end position="408"/>
    </location>
</feature>
<dbReference type="OrthoDB" id="550424at2759"/>
<dbReference type="PRINTS" id="PR00625">
    <property type="entry name" value="JDOMAIN"/>
</dbReference>
<comment type="caution">
    <text evidence="10">The sequence shown here is derived from an EMBL/GenBank/DDBJ whole genome shotgun (WGS) entry which is preliminary data.</text>
</comment>
<dbReference type="Pfam" id="PF00226">
    <property type="entry name" value="DnaJ"/>
    <property type="match status" value="1"/>
</dbReference>
<keyword evidence="2" id="KW-0677">Repeat</keyword>
<dbReference type="SUPFAM" id="SSF46565">
    <property type="entry name" value="Chaperone J-domain"/>
    <property type="match status" value="1"/>
</dbReference>
<dbReference type="InterPro" id="IPR036410">
    <property type="entry name" value="HSP_DnaJ_Cys-rich_dom_sf"/>
</dbReference>
<dbReference type="InterPro" id="IPR001623">
    <property type="entry name" value="DnaJ_domain"/>
</dbReference>
<feature type="domain" description="CR-type" evidence="9">
    <location>
        <begin position="149"/>
        <end position="244"/>
    </location>
</feature>
<evidence type="ECO:0000256" key="2">
    <source>
        <dbReference type="ARBA" id="ARBA00022737"/>
    </source>
</evidence>
<dbReference type="FunFam" id="2.10.230.10:FF:000001">
    <property type="entry name" value="DnaJ subfamily A member 2"/>
    <property type="match status" value="1"/>
</dbReference>
<keyword evidence="7" id="KW-0472">Membrane</keyword>
<dbReference type="InterPro" id="IPR001305">
    <property type="entry name" value="HSP_DnaJ_Cys-rich_dom"/>
</dbReference>
<dbReference type="PANTHER" id="PTHR43888">
    <property type="entry name" value="DNAJ-LIKE-2, ISOFORM A-RELATED"/>
    <property type="match status" value="1"/>
</dbReference>
<dbReference type="GO" id="GO:0051082">
    <property type="term" value="F:unfolded protein binding"/>
    <property type="evidence" value="ECO:0007669"/>
    <property type="project" value="InterPro"/>
</dbReference>
<keyword evidence="3 5" id="KW-0863">Zinc-finger</keyword>
<feature type="zinc finger region" description="CR-type" evidence="5">
    <location>
        <begin position="149"/>
        <end position="244"/>
    </location>
</feature>
<dbReference type="Gene3D" id="1.10.287.110">
    <property type="entry name" value="DnaJ domain"/>
    <property type="match status" value="1"/>
</dbReference>
<sequence length="408" mass="46068">MCQDHSGSRFRRGSRSRFARRESTHPFLYFILFIVLLSFVTRAYAGRDYYDILGVARDADSSTIKRAFRKLAVKYHPDKNPGDKSAEQKYVEINNAYEVLRSDAKREKYDRFGEDGLNGQMEGDDHDDFGPFDDFFGGFGGHRRRREEPRVPDVVIPLSVSLETLYNGGVLEVSHKKRVICSSWSDCEKRCSKCGGRGVVIQTRRIGPGFIQQIQTTCPVCGGAGKIGTPNCKSCPNGQFEEVEKMLLVDIEKGMRDGQHIVFEHETDEIPEHQTGSVRFEVDTLRHDRFTRIGNDLHYRLPITLSEALVSVNRQVKQLDGRLVSISTDKVIKPGEKITIKGEGMPDYHDAESGDMIVEFWVLFPESLTEEQKKAVIDLHGELPSLEETGDGARRNATTATDDAKDEL</sequence>
<keyword evidence="11" id="KW-1185">Reference proteome</keyword>
<organism evidence="10 11">
    <name type="scientific">Gracilariopsis chorda</name>
    <dbReference type="NCBI Taxonomy" id="448386"/>
    <lineage>
        <taxon>Eukaryota</taxon>
        <taxon>Rhodophyta</taxon>
        <taxon>Florideophyceae</taxon>
        <taxon>Rhodymeniophycidae</taxon>
        <taxon>Gracilariales</taxon>
        <taxon>Gracilariaceae</taxon>
        <taxon>Gracilariopsis</taxon>
    </lineage>
</organism>
<reference evidence="10 11" key="1">
    <citation type="journal article" date="2018" name="Mol. Biol. Evol.">
        <title>Analysis of the draft genome of the red seaweed Gracilariopsis chorda provides insights into genome size evolution in Rhodophyta.</title>
        <authorList>
            <person name="Lee J."/>
            <person name="Yang E.C."/>
            <person name="Graf L."/>
            <person name="Yang J.H."/>
            <person name="Qiu H."/>
            <person name="Zel Zion U."/>
            <person name="Chan C.X."/>
            <person name="Stephens T.G."/>
            <person name="Weber A.P.M."/>
            <person name="Boo G.H."/>
            <person name="Boo S.M."/>
            <person name="Kim K.M."/>
            <person name="Shin Y."/>
            <person name="Jung M."/>
            <person name="Lee S.J."/>
            <person name="Yim H.S."/>
            <person name="Lee J.H."/>
            <person name="Bhattacharya D."/>
            <person name="Yoon H.S."/>
        </authorList>
    </citation>
    <scope>NUCLEOTIDE SEQUENCE [LARGE SCALE GENOMIC DNA]</scope>
    <source>
        <strain evidence="10 11">SKKU-2015</strain>
        <tissue evidence="10">Whole body</tissue>
    </source>
</reference>
<dbReference type="SUPFAM" id="SSF49493">
    <property type="entry name" value="HSP40/DnaJ peptide-binding domain"/>
    <property type="match status" value="2"/>
</dbReference>
<evidence type="ECO:0000259" key="8">
    <source>
        <dbReference type="PROSITE" id="PS50076"/>
    </source>
</evidence>
<dbReference type="Pfam" id="PF01556">
    <property type="entry name" value="DnaJ_C"/>
    <property type="match status" value="1"/>
</dbReference>
<dbReference type="PROSITE" id="PS50076">
    <property type="entry name" value="DNAJ_2"/>
    <property type="match status" value="1"/>
</dbReference>
<dbReference type="STRING" id="448386.A0A2V3IV82"/>
<evidence type="ECO:0000256" key="1">
    <source>
        <dbReference type="ARBA" id="ARBA00022723"/>
    </source>
</evidence>
<dbReference type="GO" id="GO:0008270">
    <property type="term" value="F:zinc ion binding"/>
    <property type="evidence" value="ECO:0007669"/>
    <property type="project" value="UniProtKB-KW"/>
</dbReference>
<evidence type="ECO:0000259" key="9">
    <source>
        <dbReference type="PROSITE" id="PS51188"/>
    </source>
</evidence>
<accession>A0A2V3IV82</accession>
<protein>
    <submittedName>
        <fullName evidence="10">DnaJ protein ERDJ3B</fullName>
    </submittedName>
</protein>
<dbReference type="Pfam" id="PF00684">
    <property type="entry name" value="DnaJ_CXXCXGXG"/>
    <property type="match status" value="1"/>
</dbReference>
<keyword evidence="7" id="KW-0812">Transmembrane</keyword>
<dbReference type="EMBL" id="NBIV01000047">
    <property type="protein sequence ID" value="PXF45999.1"/>
    <property type="molecule type" value="Genomic_DNA"/>
</dbReference>
<evidence type="ECO:0000256" key="6">
    <source>
        <dbReference type="SAM" id="MobiDB-lite"/>
    </source>
</evidence>
<dbReference type="Gene3D" id="2.60.260.20">
    <property type="entry name" value="Urease metallochaperone UreE, N-terminal domain"/>
    <property type="match status" value="2"/>
</dbReference>
<evidence type="ECO:0000256" key="3">
    <source>
        <dbReference type="ARBA" id="ARBA00022771"/>
    </source>
</evidence>
<dbReference type="InterPro" id="IPR008971">
    <property type="entry name" value="HSP40/DnaJ_pept-bd"/>
</dbReference>
<dbReference type="CDD" id="cd10719">
    <property type="entry name" value="DnaJ_zf"/>
    <property type="match status" value="1"/>
</dbReference>
<proteinExistence type="predicted"/>
<dbReference type="CDD" id="cd10747">
    <property type="entry name" value="DnaJ_C"/>
    <property type="match status" value="1"/>
</dbReference>
<dbReference type="InterPro" id="IPR044713">
    <property type="entry name" value="DNJA1/2-like"/>
</dbReference>
<dbReference type="FunFam" id="2.60.260.20:FF:000013">
    <property type="entry name" value="DnaJ subfamily B member 11"/>
    <property type="match status" value="1"/>
</dbReference>
<feature type="domain" description="J" evidence="8">
    <location>
        <begin position="48"/>
        <end position="113"/>
    </location>
</feature>
<dbReference type="CDD" id="cd06257">
    <property type="entry name" value="DnaJ"/>
    <property type="match status" value="1"/>
</dbReference>
<dbReference type="InterPro" id="IPR002939">
    <property type="entry name" value="DnaJ_C"/>
</dbReference>
<name>A0A2V3IV82_9FLOR</name>
<evidence type="ECO:0000256" key="7">
    <source>
        <dbReference type="SAM" id="Phobius"/>
    </source>
</evidence>